<dbReference type="Gene3D" id="3.30.9.10">
    <property type="entry name" value="D-Amino Acid Oxidase, subunit A, domain 2"/>
    <property type="match status" value="1"/>
</dbReference>
<organism evidence="3 4">
    <name type="scientific">Thiothrix subterranea</name>
    <dbReference type="NCBI Taxonomy" id="2735563"/>
    <lineage>
        <taxon>Bacteria</taxon>
        <taxon>Pseudomonadati</taxon>
        <taxon>Pseudomonadota</taxon>
        <taxon>Gammaproteobacteria</taxon>
        <taxon>Thiotrichales</taxon>
        <taxon>Thiotrichaceae</taxon>
        <taxon>Thiothrix</taxon>
    </lineage>
</organism>
<dbReference type="RefSeq" id="WP_308136061.1">
    <property type="nucleotide sequence ID" value="NZ_JAVFKN010000029.1"/>
</dbReference>
<feature type="domain" description="FAD dependent oxidoreductase" evidence="2">
    <location>
        <begin position="4"/>
        <end position="350"/>
    </location>
</feature>
<accession>A0ABU0YF14</accession>
<evidence type="ECO:0000256" key="1">
    <source>
        <dbReference type="ARBA" id="ARBA00023002"/>
    </source>
</evidence>
<gene>
    <name evidence="3" type="ORF">RCC75_17410</name>
</gene>
<comment type="caution">
    <text evidence="3">The sequence shown here is derived from an EMBL/GenBank/DDBJ whole genome shotgun (WGS) entry which is preliminary data.</text>
</comment>
<dbReference type="SUPFAM" id="SSF51905">
    <property type="entry name" value="FAD/NAD(P)-binding domain"/>
    <property type="match status" value="1"/>
</dbReference>
<dbReference type="Proteomes" id="UP001223336">
    <property type="component" value="Unassembled WGS sequence"/>
</dbReference>
<sequence>MQVDVLIIGGGIAGLWLLAELRAQGVNALLATDELGKGQTIASQGIIHGGTKYALTGKVTGATLAIGDMPRLWRAALNGEGAVDLRQVKVLAESQLLWTSGGLGSRMTGFFASKAMQSRMEAVPRDAYPDLFRHSEFHGGLYRLDEPVLDVPSLLATLREQLADALVQVDVQRSGLQQMGDAYCYRAVLPDGGELMVEAGQIILTAGAGNEALLASATLSQQVVPFPERSRRDQGQTSPVMQRRPLQMVLVRGNLPMLYAHALGMSDKPRATITSHRDKHGNTVWYIGGQPAEQGVGKPAAEVIAATQHELAELLPWVDFTGMEWSTWHVDRAEGCQPDGSRPDQPMVQRFANVTVAWPTKLAFAPMLAARLRKELGVMAAVNASPVSDAGQLPTPPVASSIWDVGLT</sequence>
<evidence type="ECO:0000313" key="3">
    <source>
        <dbReference type="EMBL" id="MDQ5770317.1"/>
    </source>
</evidence>
<dbReference type="InterPro" id="IPR036188">
    <property type="entry name" value="FAD/NAD-bd_sf"/>
</dbReference>
<keyword evidence="4" id="KW-1185">Reference proteome</keyword>
<name>A0ABU0YF14_9GAMM</name>
<evidence type="ECO:0000259" key="2">
    <source>
        <dbReference type="Pfam" id="PF01266"/>
    </source>
</evidence>
<evidence type="ECO:0000313" key="4">
    <source>
        <dbReference type="Proteomes" id="UP001223336"/>
    </source>
</evidence>
<keyword evidence="1" id="KW-0560">Oxidoreductase</keyword>
<proteinExistence type="predicted"/>
<dbReference type="InterPro" id="IPR006076">
    <property type="entry name" value="FAD-dep_OxRdtase"/>
</dbReference>
<dbReference type="Pfam" id="PF01266">
    <property type="entry name" value="DAO"/>
    <property type="match status" value="1"/>
</dbReference>
<reference evidence="3 4" key="1">
    <citation type="submission" date="2023-08" db="EMBL/GenBank/DDBJ databases">
        <title>New molecular markers tilS and rpoB for phylogenetic and monitoring studies of the genus Thiothrix biodiversity.</title>
        <authorList>
            <person name="Ravin N.V."/>
            <person name="Smolyakov D."/>
            <person name="Markov N.D."/>
            <person name="Beletsky A.V."/>
            <person name="Mardanov A.V."/>
            <person name="Rudenko T.S."/>
            <person name="Grabovich M.Y."/>
        </authorList>
    </citation>
    <scope>NUCLEOTIDE SEQUENCE [LARGE SCALE GENOMIC DNA]</scope>
    <source>
        <strain evidence="3 4">H33</strain>
    </source>
</reference>
<dbReference type="EMBL" id="JAVFKN010000029">
    <property type="protein sequence ID" value="MDQ5770317.1"/>
    <property type="molecule type" value="Genomic_DNA"/>
</dbReference>
<dbReference type="Gene3D" id="3.50.50.60">
    <property type="entry name" value="FAD/NAD(P)-binding domain"/>
    <property type="match status" value="1"/>
</dbReference>
<protein>
    <submittedName>
        <fullName evidence="3">FAD-dependent oxidoreductase</fullName>
    </submittedName>
</protein>